<keyword evidence="1 3" id="KW-0732">Signal</keyword>
<feature type="compositionally biased region" description="Low complexity" evidence="2">
    <location>
        <begin position="125"/>
        <end position="137"/>
    </location>
</feature>
<dbReference type="Gene3D" id="2.40.40.10">
    <property type="entry name" value="RlpA-like domain"/>
    <property type="match status" value="1"/>
</dbReference>
<protein>
    <recommendedName>
        <fullName evidence="6">RlpA-like double-psi beta-barrel-protein domain-containing protein-containing protein</fullName>
    </recommendedName>
</protein>
<sequence length="245" mass="25180">MILAMVPVFKTLALASAVLSAISSAAPVNLNEREDLGVWETVTTVVWTTIDVTTTVYPAQQAAAITSTVAVPTQLAATVVSNPVVAAVVQAAAEEPWTTKAPQPANTAAPSTYTTQAGQPTQQISSSSSGTTSGSGSSGICSKDSPCFGQATFHDTATSTRAPSSCGLTNDGFTEDVLALPVGIMADADCGKTVTITYNGITKTGTVVDKCMGCKPTDVDLSRHFFGQLADMGAGRLYGVSWYIN</sequence>
<dbReference type="Proteomes" id="UP000326565">
    <property type="component" value="Unassembled WGS sequence"/>
</dbReference>
<evidence type="ECO:0000313" key="4">
    <source>
        <dbReference type="EMBL" id="KAB8073118.1"/>
    </source>
</evidence>
<dbReference type="AlphaFoldDB" id="A0A5N5WX33"/>
<dbReference type="EMBL" id="ML732233">
    <property type="protein sequence ID" value="KAB8073118.1"/>
    <property type="molecule type" value="Genomic_DNA"/>
</dbReference>
<feature type="region of interest" description="Disordered" evidence="2">
    <location>
        <begin position="96"/>
        <end position="137"/>
    </location>
</feature>
<dbReference type="PANTHER" id="PTHR31836:SF28">
    <property type="entry name" value="SRCR DOMAIN-CONTAINING PROTEIN-RELATED"/>
    <property type="match status" value="1"/>
</dbReference>
<feature type="chain" id="PRO_5024806018" description="RlpA-like double-psi beta-barrel-protein domain-containing protein-containing protein" evidence="3">
    <location>
        <begin position="26"/>
        <end position="245"/>
    </location>
</feature>
<evidence type="ECO:0008006" key="6">
    <source>
        <dbReference type="Google" id="ProtNLM"/>
    </source>
</evidence>
<keyword evidence="5" id="KW-1185">Reference proteome</keyword>
<reference evidence="4 5" key="1">
    <citation type="submission" date="2019-04" db="EMBL/GenBank/DDBJ databases">
        <title>Friends and foes A comparative genomics study of 23 Aspergillus species from section Flavi.</title>
        <authorList>
            <consortium name="DOE Joint Genome Institute"/>
            <person name="Kjaerbolling I."/>
            <person name="Vesth T."/>
            <person name="Frisvad J.C."/>
            <person name="Nybo J.L."/>
            <person name="Theobald S."/>
            <person name="Kildgaard S."/>
            <person name="Isbrandt T."/>
            <person name="Kuo A."/>
            <person name="Sato A."/>
            <person name="Lyhne E.K."/>
            <person name="Kogle M.E."/>
            <person name="Wiebenga A."/>
            <person name="Kun R.S."/>
            <person name="Lubbers R.J."/>
            <person name="Makela M.R."/>
            <person name="Barry K."/>
            <person name="Chovatia M."/>
            <person name="Clum A."/>
            <person name="Daum C."/>
            <person name="Haridas S."/>
            <person name="He G."/>
            <person name="LaButti K."/>
            <person name="Lipzen A."/>
            <person name="Mondo S."/>
            <person name="Riley R."/>
            <person name="Salamov A."/>
            <person name="Simmons B.A."/>
            <person name="Magnuson J.K."/>
            <person name="Henrissat B."/>
            <person name="Mortensen U.H."/>
            <person name="Larsen T.O."/>
            <person name="Devries R.P."/>
            <person name="Grigoriev I.V."/>
            <person name="Machida M."/>
            <person name="Baker S.E."/>
            <person name="Andersen M.R."/>
        </authorList>
    </citation>
    <scope>NUCLEOTIDE SEQUENCE [LARGE SCALE GENOMIC DNA]</scope>
    <source>
        <strain evidence="4 5">CBS 151.66</strain>
    </source>
</reference>
<evidence type="ECO:0000256" key="1">
    <source>
        <dbReference type="ARBA" id="ARBA00022729"/>
    </source>
</evidence>
<name>A0A5N5WX33_9EURO</name>
<dbReference type="PANTHER" id="PTHR31836">
    <property type="match status" value="1"/>
</dbReference>
<dbReference type="InterPro" id="IPR051477">
    <property type="entry name" value="Expansin_CellWall"/>
</dbReference>
<evidence type="ECO:0000256" key="2">
    <source>
        <dbReference type="SAM" id="MobiDB-lite"/>
    </source>
</evidence>
<accession>A0A5N5WX33</accession>
<dbReference type="InterPro" id="IPR036908">
    <property type="entry name" value="RlpA-like_sf"/>
</dbReference>
<dbReference type="SUPFAM" id="SSF50685">
    <property type="entry name" value="Barwin-like endoglucanases"/>
    <property type="match status" value="1"/>
</dbReference>
<organism evidence="4 5">
    <name type="scientific">Aspergillus leporis</name>
    <dbReference type="NCBI Taxonomy" id="41062"/>
    <lineage>
        <taxon>Eukaryota</taxon>
        <taxon>Fungi</taxon>
        <taxon>Dikarya</taxon>
        <taxon>Ascomycota</taxon>
        <taxon>Pezizomycotina</taxon>
        <taxon>Eurotiomycetes</taxon>
        <taxon>Eurotiomycetidae</taxon>
        <taxon>Eurotiales</taxon>
        <taxon>Aspergillaceae</taxon>
        <taxon>Aspergillus</taxon>
        <taxon>Aspergillus subgen. Circumdati</taxon>
    </lineage>
</organism>
<proteinExistence type="predicted"/>
<feature type="signal peptide" evidence="3">
    <location>
        <begin position="1"/>
        <end position="25"/>
    </location>
</feature>
<dbReference type="CDD" id="cd22191">
    <property type="entry name" value="DPBB_RlpA_EXP_N-like"/>
    <property type="match status" value="1"/>
</dbReference>
<dbReference type="OrthoDB" id="623670at2759"/>
<evidence type="ECO:0000256" key="3">
    <source>
        <dbReference type="SAM" id="SignalP"/>
    </source>
</evidence>
<evidence type="ECO:0000313" key="5">
    <source>
        <dbReference type="Proteomes" id="UP000326565"/>
    </source>
</evidence>
<feature type="compositionally biased region" description="Polar residues" evidence="2">
    <location>
        <begin position="100"/>
        <end position="124"/>
    </location>
</feature>
<gene>
    <name evidence="4" type="ORF">BDV29DRAFT_157920</name>
</gene>